<keyword evidence="1" id="KW-0175">Coiled coil</keyword>
<dbReference type="InterPro" id="IPR056284">
    <property type="entry name" value="AIR9-like_A9"/>
</dbReference>
<feature type="compositionally biased region" description="Basic and acidic residues" evidence="2">
    <location>
        <begin position="358"/>
        <end position="376"/>
    </location>
</feature>
<feature type="compositionally biased region" description="Basic and acidic residues" evidence="2">
    <location>
        <begin position="335"/>
        <end position="344"/>
    </location>
</feature>
<dbReference type="EMBL" id="SNRW01015465">
    <property type="protein sequence ID" value="KAA6370360.1"/>
    <property type="molecule type" value="Genomic_DNA"/>
</dbReference>
<feature type="domain" description="AIR9-like A9" evidence="3">
    <location>
        <begin position="100"/>
        <end position="153"/>
    </location>
</feature>
<protein>
    <recommendedName>
        <fullName evidence="3">AIR9-like A9 domain-containing protein</fullName>
    </recommendedName>
</protein>
<feature type="region of interest" description="Disordered" evidence="2">
    <location>
        <begin position="562"/>
        <end position="633"/>
    </location>
</feature>
<reference evidence="4 5" key="1">
    <citation type="submission" date="2019-03" db="EMBL/GenBank/DDBJ databases">
        <title>Single cell metagenomics reveals metabolic interactions within the superorganism composed of flagellate Streblomastix strix and complex community of Bacteroidetes bacteria on its surface.</title>
        <authorList>
            <person name="Treitli S.C."/>
            <person name="Kolisko M."/>
            <person name="Husnik F."/>
            <person name="Keeling P."/>
            <person name="Hampl V."/>
        </authorList>
    </citation>
    <scope>NUCLEOTIDE SEQUENCE [LARGE SCALE GENOMIC DNA]</scope>
    <source>
        <strain evidence="4">ST1C</strain>
    </source>
</reference>
<feature type="compositionally biased region" description="Low complexity" evidence="2">
    <location>
        <begin position="242"/>
        <end position="252"/>
    </location>
</feature>
<feature type="domain" description="AIR9-like A9" evidence="3">
    <location>
        <begin position="478"/>
        <end position="516"/>
    </location>
</feature>
<evidence type="ECO:0000313" key="5">
    <source>
        <dbReference type="Proteomes" id="UP000324800"/>
    </source>
</evidence>
<feature type="non-terminal residue" evidence="4">
    <location>
        <position position="1"/>
    </location>
</feature>
<dbReference type="Pfam" id="PF23197">
    <property type="entry name" value="IG_AIR9"/>
    <property type="match status" value="2"/>
</dbReference>
<evidence type="ECO:0000256" key="2">
    <source>
        <dbReference type="SAM" id="MobiDB-lite"/>
    </source>
</evidence>
<gene>
    <name evidence="4" type="ORF">EZS28_034113</name>
</gene>
<proteinExistence type="predicted"/>
<dbReference type="OrthoDB" id="275495at2759"/>
<comment type="caution">
    <text evidence="4">The sequence shown here is derived from an EMBL/GenBank/DDBJ whole genome shotgun (WGS) entry which is preliminary data.</text>
</comment>
<organism evidence="4 5">
    <name type="scientific">Streblomastix strix</name>
    <dbReference type="NCBI Taxonomy" id="222440"/>
    <lineage>
        <taxon>Eukaryota</taxon>
        <taxon>Metamonada</taxon>
        <taxon>Preaxostyla</taxon>
        <taxon>Oxymonadida</taxon>
        <taxon>Streblomastigidae</taxon>
        <taxon>Streblomastix</taxon>
    </lineage>
</organism>
<feature type="compositionally biased region" description="Polar residues" evidence="2">
    <location>
        <begin position="295"/>
        <end position="305"/>
    </location>
</feature>
<feature type="compositionally biased region" description="Polar residues" evidence="2">
    <location>
        <begin position="348"/>
        <end position="357"/>
    </location>
</feature>
<feature type="coiled-coil region" evidence="1">
    <location>
        <begin position="165"/>
        <end position="192"/>
    </location>
</feature>
<feature type="region of interest" description="Disordered" evidence="2">
    <location>
        <begin position="242"/>
        <end position="376"/>
    </location>
</feature>
<dbReference type="AlphaFoldDB" id="A0A5J4UJY3"/>
<dbReference type="Proteomes" id="UP000324800">
    <property type="component" value="Unassembled WGS sequence"/>
</dbReference>
<feature type="compositionally biased region" description="Polar residues" evidence="2">
    <location>
        <begin position="599"/>
        <end position="620"/>
    </location>
</feature>
<evidence type="ECO:0000256" key="1">
    <source>
        <dbReference type="SAM" id="Coils"/>
    </source>
</evidence>
<feature type="compositionally biased region" description="Polar residues" evidence="2">
    <location>
        <begin position="569"/>
        <end position="581"/>
    </location>
</feature>
<sequence length="633" mass="71686">FVELQKIRARPQCLGVEEEAGTYIFEKLKADLSIYPATLSEKEGETDPIHLQTSTKPRLKLRTEDVGYFIRCTYIPENILGEKGEPFTQLGSNVMACVPSVHSLTIEGELNEGNTLIGSGQFKGGIEGNSQYRWETKLPSSNSWIEVVEENKRLRESKRNEIRYKRVEEKEKQRIKEDKIKKEKENKLKKEQEWKEKEIFGPESYEKIKEARREQQINAMKSQTLPADLSGITFDLAAAAQAAQDAMQQQQQGSGRRSSPPKDKSNSPDSQQGLVRKQSPYQNQSDSPDIPVLKDNQNQQGVSKEQSFELGIPDLQENIDYDDTDKDLSKTQQLLKEKQEDEQISKFLANQKNSHSQKQIEEVMKKEEEEHEKEVQKILQEAEIRYEMKESARQRERMKELGYDQPSSPEEIAEEEEQLVEAGLQKIDEDTNVFQPTVIHTGRQIRFTYIPVSSFGVEGKPVSLEAKGVVRAGQPSAQEVEIIGNPVEGEELSVKWRYMGGIQGQTSIEWVRFLEDPAVVCVDPQEKELLDKQKLIAQTGIGISTTNISTETKRAGAKDVTFQPLLDPGNSSARGSTAQQADKSKTKINKLINEKSVASPRSQVSRVSQKGKSKNLQVEQDNNERKSIVSFAR</sequence>
<accession>A0A5J4UJY3</accession>
<feature type="non-terminal residue" evidence="4">
    <location>
        <position position="633"/>
    </location>
</feature>
<evidence type="ECO:0000313" key="4">
    <source>
        <dbReference type="EMBL" id="KAA6370360.1"/>
    </source>
</evidence>
<evidence type="ECO:0000259" key="3">
    <source>
        <dbReference type="Pfam" id="PF23197"/>
    </source>
</evidence>
<name>A0A5J4UJY3_9EUKA</name>